<proteinExistence type="inferred from homology"/>
<sequence>MAKNLSNCSDYGKLMLLVGIMISVPLLVLPFYPEDARYALSFIIPALFSIFSGIIVCRLGKKGGTDTTARQSAMQRSSLTVLFAWSWGIVTGAAPFVLARQMSVVQALFESVSGWTTTGLSVMDVSTVPKIFLFHRSFMQFCGGLGFVLMMIMLISGKQSMSLFSAEGHPDKLMPNLKKTARTIFIMYSGFLVIGTVSYCFADMSLFESICHAMCSLSTGGFSTRLGSIGEYNNLPVEIITIILMLIGTTNFAVLLLLTKRKWKQAFRVSEVRFMIGLLLIFVPLTAFSLSGSLNIPITEGFRRSLFDVSSALSTTGYSSMSYSAWPDFAIGILILMMLVGGGMGSTAGGMKMTRVYLMLRLAAANVRKRLSPARRIDTPYYIRAQGKTPIDSGLAADTTGFTVCYLGLFLIGTFLLTLTADSSLTEAAFEFASALGTVGLSIGLTGPDTNTATLLVEMFGMILGRLEIFIVVTGIVSGMKTFHRLMPYHPEVHR</sequence>
<organism evidence="10 11">
    <name type="scientific">Faecalicatena orotica</name>
    <dbReference type="NCBI Taxonomy" id="1544"/>
    <lineage>
        <taxon>Bacteria</taxon>
        <taxon>Bacillati</taxon>
        <taxon>Bacillota</taxon>
        <taxon>Clostridia</taxon>
        <taxon>Lachnospirales</taxon>
        <taxon>Lachnospiraceae</taxon>
        <taxon>Faecalicatena</taxon>
    </lineage>
</organism>
<dbReference type="GO" id="GO:0008324">
    <property type="term" value="F:monoatomic cation transmembrane transporter activity"/>
    <property type="evidence" value="ECO:0007669"/>
    <property type="project" value="InterPro"/>
</dbReference>
<dbReference type="Pfam" id="PF02386">
    <property type="entry name" value="TrkH"/>
    <property type="match status" value="1"/>
</dbReference>
<feature type="transmembrane region" description="Helical" evidence="9">
    <location>
        <begin position="278"/>
        <end position="298"/>
    </location>
</feature>
<protein>
    <submittedName>
        <fullName evidence="10">Trk system potassium uptake protein TrkH</fullName>
    </submittedName>
</protein>
<keyword evidence="7" id="KW-0406">Ion transport</keyword>
<evidence type="ECO:0000256" key="6">
    <source>
        <dbReference type="ARBA" id="ARBA00022989"/>
    </source>
</evidence>
<keyword evidence="4" id="KW-1003">Cell membrane</keyword>
<evidence type="ECO:0000256" key="1">
    <source>
        <dbReference type="ARBA" id="ARBA00004651"/>
    </source>
</evidence>
<evidence type="ECO:0000256" key="4">
    <source>
        <dbReference type="ARBA" id="ARBA00022475"/>
    </source>
</evidence>
<feature type="transmembrane region" description="Helical" evidence="9">
    <location>
        <begin position="395"/>
        <end position="417"/>
    </location>
</feature>
<feature type="transmembrane region" description="Helical" evidence="9">
    <location>
        <begin position="12"/>
        <end position="32"/>
    </location>
</feature>
<dbReference type="InterPro" id="IPR003445">
    <property type="entry name" value="Cat_transpt"/>
</dbReference>
<comment type="caution">
    <text evidence="10">The sequence shown here is derived from an EMBL/GenBank/DDBJ whole genome shotgun (WGS) entry which is preliminary data.</text>
</comment>
<evidence type="ECO:0000256" key="8">
    <source>
        <dbReference type="ARBA" id="ARBA00023136"/>
    </source>
</evidence>
<feature type="transmembrane region" description="Helical" evidence="9">
    <location>
        <begin position="329"/>
        <end position="351"/>
    </location>
</feature>
<evidence type="ECO:0000256" key="5">
    <source>
        <dbReference type="ARBA" id="ARBA00022692"/>
    </source>
</evidence>
<dbReference type="Proteomes" id="UP000245845">
    <property type="component" value="Unassembled WGS sequence"/>
</dbReference>
<dbReference type="PANTHER" id="PTHR32024:SF2">
    <property type="entry name" value="TRK SYSTEM POTASSIUM UPTAKE PROTEIN TRKG-RELATED"/>
    <property type="match status" value="1"/>
</dbReference>
<gene>
    <name evidence="10" type="ORF">A8806_10855</name>
</gene>
<dbReference type="GO" id="GO:0005886">
    <property type="term" value="C:plasma membrane"/>
    <property type="evidence" value="ECO:0007669"/>
    <property type="project" value="UniProtKB-SubCell"/>
</dbReference>
<evidence type="ECO:0000313" key="10">
    <source>
        <dbReference type="EMBL" id="PWJ28540.1"/>
    </source>
</evidence>
<name>A0A2Y9BKR9_9FIRM</name>
<feature type="transmembrane region" description="Helical" evidence="9">
    <location>
        <begin position="455"/>
        <end position="477"/>
    </location>
</feature>
<feature type="transmembrane region" description="Helical" evidence="9">
    <location>
        <begin position="184"/>
        <end position="207"/>
    </location>
</feature>
<keyword evidence="5 9" id="KW-0812">Transmembrane</keyword>
<accession>A0A2Y9BKR9</accession>
<feature type="transmembrane region" description="Helical" evidence="9">
    <location>
        <begin position="38"/>
        <end position="59"/>
    </location>
</feature>
<feature type="transmembrane region" description="Helical" evidence="9">
    <location>
        <begin position="138"/>
        <end position="155"/>
    </location>
</feature>
<dbReference type="AlphaFoldDB" id="A0A2Y9BKR9"/>
<feature type="transmembrane region" description="Helical" evidence="9">
    <location>
        <begin position="239"/>
        <end position="258"/>
    </location>
</feature>
<dbReference type="EMBL" id="QGDL01000008">
    <property type="protein sequence ID" value="PWJ28540.1"/>
    <property type="molecule type" value="Genomic_DNA"/>
</dbReference>
<dbReference type="RefSeq" id="WP_109731726.1">
    <property type="nucleotide sequence ID" value="NZ_BAAACK010000003.1"/>
</dbReference>
<dbReference type="OrthoDB" id="9810952at2"/>
<evidence type="ECO:0000313" key="11">
    <source>
        <dbReference type="Proteomes" id="UP000245845"/>
    </source>
</evidence>
<reference evidence="10 11" key="1">
    <citation type="submission" date="2018-05" db="EMBL/GenBank/DDBJ databases">
        <title>The Hungate 1000. A catalogue of reference genomes from the rumen microbiome.</title>
        <authorList>
            <person name="Kelly W."/>
        </authorList>
    </citation>
    <scope>NUCLEOTIDE SEQUENCE [LARGE SCALE GENOMIC DNA]</scope>
    <source>
        <strain evidence="10 11">NLAE-zl-C242</strain>
    </source>
</reference>
<keyword evidence="11" id="KW-1185">Reference proteome</keyword>
<keyword evidence="8 9" id="KW-0472">Membrane</keyword>
<dbReference type="PANTHER" id="PTHR32024">
    <property type="entry name" value="TRK SYSTEM POTASSIUM UPTAKE PROTEIN TRKG-RELATED"/>
    <property type="match status" value="1"/>
</dbReference>
<evidence type="ECO:0000256" key="7">
    <source>
        <dbReference type="ARBA" id="ARBA00023065"/>
    </source>
</evidence>
<evidence type="ECO:0000256" key="9">
    <source>
        <dbReference type="SAM" id="Phobius"/>
    </source>
</evidence>
<keyword evidence="3" id="KW-0813">Transport</keyword>
<evidence type="ECO:0000256" key="2">
    <source>
        <dbReference type="ARBA" id="ARBA00009137"/>
    </source>
</evidence>
<evidence type="ECO:0000256" key="3">
    <source>
        <dbReference type="ARBA" id="ARBA00022448"/>
    </source>
</evidence>
<dbReference type="GO" id="GO:0030001">
    <property type="term" value="P:metal ion transport"/>
    <property type="evidence" value="ECO:0007669"/>
    <property type="project" value="UniProtKB-ARBA"/>
</dbReference>
<comment type="subcellular location">
    <subcellularLocation>
        <location evidence="1">Cell membrane</location>
        <topology evidence="1">Multi-pass membrane protein</topology>
    </subcellularLocation>
</comment>
<comment type="similarity">
    <text evidence="2">Belongs to the TrkH potassium transport family.</text>
</comment>
<keyword evidence="6 9" id="KW-1133">Transmembrane helix</keyword>
<feature type="transmembrane region" description="Helical" evidence="9">
    <location>
        <begin position="79"/>
        <end position="99"/>
    </location>
</feature>